<evidence type="ECO:0000313" key="2">
    <source>
        <dbReference type="Proteomes" id="UP000594638"/>
    </source>
</evidence>
<dbReference type="EMBL" id="CACTIH010000183">
    <property type="protein sequence ID" value="CAA2956318.1"/>
    <property type="molecule type" value="Genomic_DNA"/>
</dbReference>
<dbReference type="OrthoDB" id="1938526at2759"/>
<reference evidence="1 2" key="1">
    <citation type="submission" date="2019-12" db="EMBL/GenBank/DDBJ databases">
        <authorList>
            <person name="Alioto T."/>
            <person name="Alioto T."/>
            <person name="Gomez Garrido J."/>
        </authorList>
    </citation>
    <scope>NUCLEOTIDE SEQUENCE [LARGE SCALE GENOMIC DNA]</scope>
</reference>
<dbReference type="Proteomes" id="UP000594638">
    <property type="component" value="Unassembled WGS sequence"/>
</dbReference>
<sequence length="418" mass="48104">MFSGLNFWGKRMGRKQGDKGKKNGKAPLCKDEDIKAGRLNSIFGKYSEAEMLSQLNILALDPCKQKFSLDKIQPLCDQILRLRKVMVPTNSEIPWRKRKLQEFLKDELRTTPGNVVPKQNGVKLSRWQSPHASSVPCLLSSVHPTETFDKKIHPLTPENQTPNEATSLNLYVATHISDSVTLDKPDKRKLQPPFKSFRLPSFICDHLQKKVVPVGPRFQADVHEWNGQVEKSLLIGVFKNDFRNSRWLGTKVWPIEVGTVLTRGRMNEKGRPAPCRCVTPRSVDCIRHHILERRQLLQRDLGPAFFQWKFNEMGEQVSKLWTSKERQRFKSLVKMKPQSNGKNFLRQASKYFPTKSKETIISYYFNVIILQCLSIQTRSPLEQVDSDDDEVVDINSMGLQKQCKGKKAIKTRYLRVAS</sequence>
<dbReference type="Gramene" id="OE9A113706T1">
    <property type="protein sequence ID" value="OE9A113706C1"/>
    <property type="gene ID" value="OE9A113706"/>
</dbReference>
<accession>A0A8S0PXR1</accession>
<evidence type="ECO:0008006" key="3">
    <source>
        <dbReference type="Google" id="ProtNLM"/>
    </source>
</evidence>
<dbReference type="Gramene" id="OE9A113706T2">
    <property type="protein sequence ID" value="OE9A113706C2"/>
    <property type="gene ID" value="OE9A113706"/>
</dbReference>
<keyword evidence="2" id="KW-1185">Reference proteome</keyword>
<dbReference type="AlphaFoldDB" id="A0A8S0PXR1"/>
<dbReference type="PANTHER" id="PTHR46872">
    <property type="entry name" value="DNA BINDING PROTEIN"/>
    <property type="match status" value="1"/>
</dbReference>
<dbReference type="PANTHER" id="PTHR46872:SF10">
    <property type="entry name" value="MYB-LIKE DOMAIN-CONTAINING PROTEIN"/>
    <property type="match status" value="1"/>
</dbReference>
<comment type="caution">
    <text evidence="1">The sequence shown here is derived from an EMBL/GenBank/DDBJ whole genome shotgun (WGS) entry which is preliminary data.</text>
</comment>
<organism evidence="1 2">
    <name type="scientific">Olea europaea subsp. europaea</name>
    <dbReference type="NCBI Taxonomy" id="158383"/>
    <lineage>
        <taxon>Eukaryota</taxon>
        <taxon>Viridiplantae</taxon>
        <taxon>Streptophyta</taxon>
        <taxon>Embryophyta</taxon>
        <taxon>Tracheophyta</taxon>
        <taxon>Spermatophyta</taxon>
        <taxon>Magnoliopsida</taxon>
        <taxon>eudicotyledons</taxon>
        <taxon>Gunneridae</taxon>
        <taxon>Pentapetalae</taxon>
        <taxon>asterids</taxon>
        <taxon>lamiids</taxon>
        <taxon>Lamiales</taxon>
        <taxon>Oleaceae</taxon>
        <taxon>Oleeae</taxon>
        <taxon>Olea</taxon>
    </lineage>
</organism>
<protein>
    <recommendedName>
        <fullName evidence="3">ELM2 domain-containing protein</fullName>
    </recommendedName>
</protein>
<proteinExistence type="predicted"/>
<name>A0A8S0PXR1_OLEEU</name>
<evidence type="ECO:0000313" key="1">
    <source>
        <dbReference type="EMBL" id="CAA2956318.1"/>
    </source>
</evidence>
<gene>
    <name evidence="1" type="ORF">OLEA9_A113706</name>
</gene>